<dbReference type="GO" id="GO:0005634">
    <property type="term" value="C:nucleus"/>
    <property type="evidence" value="ECO:0007669"/>
    <property type="project" value="TreeGrafter"/>
</dbReference>
<dbReference type="AlphaFoldDB" id="A0A835I6G1"/>
<dbReference type="CDD" id="cd18186">
    <property type="entry name" value="BTB_POZ_ZBTB_KLHL-like"/>
    <property type="match status" value="1"/>
</dbReference>
<dbReference type="PANTHER" id="PTHR46336:SF3">
    <property type="entry name" value="BTB_POZ DOMAIN-CONTAINING PROTEIN POB1"/>
    <property type="match status" value="1"/>
</dbReference>
<comment type="pathway">
    <text evidence="1">Protein modification; protein ubiquitination.</text>
</comment>
<dbReference type="Proteomes" id="UP000631114">
    <property type="component" value="Unassembled WGS sequence"/>
</dbReference>
<dbReference type="Pfam" id="PF00651">
    <property type="entry name" value="BTB"/>
    <property type="match status" value="1"/>
</dbReference>
<dbReference type="InterPro" id="IPR000210">
    <property type="entry name" value="BTB/POZ_dom"/>
</dbReference>
<feature type="domain" description="BTB" evidence="2">
    <location>
        <begin position="36"/>
        <end position="109"/>
    </location>
</feature>
<sequence>MEGTYEEHVLNCGQPGNTDSLACEKHGEEAVEAIDSSKSMVCSEGSRVRTLHVSSPILAAKSQYFHKLFSNGMKESEERLVTLRINASEEAAVFALIFFIYSNTLSVTCATSLLDLLVTADKYEVPSCMRYCCKLLQNLPMTLDIALDYLNLPSAVLCVEIVQQLTKRAREHLLGWYKDFTNNVIKVPSEDYVFEFLLKWSRTRYPKLEDQREVLDSCLHHLIRFQYMTCRKLSELLNLNDLSQSVARGYAFHALMFKAETPHRQRLLSVEDPVARFVQRNYIYRPVKVVEFELPKPQTVVYFELRREDCCSMFPAERVFSEGSYLGEHTFYLAARCSHDEQPNGVRGSFGLSLLMRKGSECLLEFEFAGKVLANTRICG</sequence>
<organism evidence="3 4">
    <name type="scientific">Coptis chinensis</name>
    <dbReference type="NCBI Taxonomy" id="261450"/>
    <lineage>
        <taxon>Eukaryota</taxon>
        <taxon>Viridiplantae</taxon>
        <taxon>Streptophyta</taxon>
        <taxon>Embryophyta</taxon>
        <taxon>Tracheophyta</taxon>
        <taxon>Spermatophyta</taxon>
        <taxon>Magnoliopsida</taxon>
        <taxon>Ranunculales</taxon>
        <taxon>Ranunculaceae</taxon>
        <taxon>Coptidoideae</taxon>
        <taxon>Coptis</taxon>
    </lineage>
</organism>
<evidence type="ECO:0000256" key="1">
    <source>
        <dbReference type="ARBA" id="ARBA00004906"/>
    </source>
</evidence>
<dbReference type="EMBL" id="JADFTS010000004">
    <property type="protein sequence ID" value="KAF9610542.1"/>
    <property type="molecule type" value="Genomic_DNA"/>
</dbReference>
<reference evidence="3 4" key="1">
    <citation type="submission" date="2020-10" db="EMBL/GenBank/DDBJ databases">
        <title>The Coptis chinensis genome and diversification of protoberbering-type alkaloids.</title>
        <authorList>
            <person name="Wang B."/>
            <person name="Shu S."/>
            <person name="Song C."/>
            <person name="Liu Y."/>
        </authorList>
    </citation>
    <scope>NUCLEOTIDE SEQUENCE [LARGE SCALE GENOMIC DNA]</scope>
    <source>
        <strain evidence="3">HL-2020</strain>
        <tissue evidence="3">Leaf</tissue>
    </source>
</reference>
<dbReference type="InterPro" id="IPR045890">
    <property type="entry name" value="POB1-like"/>
</dbReference>
<dbReference type="SUPFAM" id="SSF54695">
    <property type="entry name" value="POZ domain"/>
    <property type="match status" value="1"/>
</dbReference>
<protein>
    <recommendedName>
        <fullName evidence="2">BTB domain-containing protein</fullName>
    </recommendedName>
</protein>
<evidence type="ECO:0000313" key="3">
    <source>
        <dbReference type="EMBL" id="KAF9610542.1"/>
    </source>
</evidence>
<evidence type="ECO:0000313" key="4">
    <source>
        <dbReference type="Proteomes" id="UP000631114"/>
    </source>
</evidence>
<gene>
    <name evidence="3" type="ORF">IFM89_023207</name>
</gene>
<comment type="caution">
    <text evidence="3">The sequence shown here is derived from an EMBL/GenBank/DDBJ whole genome shotgun (WGS) entry which is preliminary data.</text>
</comment>
<dbReference type="PANTHER" id="PTHR46336">
    <property type="entry name" value="OS02G0260700 PROTEIN"/>
    <property type="match status" value="1"/>
</dbReference>
<name>A0A835I6G1_9MAGN</name>
<dbReference type="OrthoDB" id="45365at2759"/>
<proteinExistence type="predicted"/>
<dbReference type="Gene3D" id="3.30.710.10">
    <property type="entry name" value="Potassium Channel Kv1.1, Chain A"/>
    <property type="match status" value="1"/>
</dbReference>
<accession>A0A835I6G1</accession>
<dbReference type="SMART" id="SM00225">
    <property type="entry name" value="BTB"/>
    <property type="match status" value="1"/>
</dbReference>
<dbReference type="GO" id="GO:0010114">
    <property type="term" value="P:response to red light"/>
    <property type="evidence" value="ECO:0007669"/>
    <property type="project" value="TreeGrafter"/>
</dbReference>
<keyword evidence="4" id="KW-1185">Reference proteome</keyword>
<evidence type="ECO:0000259" key="2">
    <source>
        <dbReference type="PROSITE" id="PS50097"/>
    </source>
</evidence>
<dbReference type="InterPro" id="IPR011333">
    <property type="entry name" value="SKP1/BTB/POZ_sf"/>
</dbReference>
<dbReference type="PROSITE" id="PS50097">
    <property type="entry name" value="BTB"/>
    <property type="match status" value="1"/>
</dbReference>